<reference evidence="2" key="1">
    <citation type="submission" date="2016-06" db="EMBL/GenBank/DDBJ databases">
        <title>Parallel loss of symbiosis genes in relatives of nitrogen-fixing non-legume Parasponia.</title>
        <authorList>
            <person name="Van Velzen R."/>
            <person name="Holmer R."/>
            <person name="Bu F."/>
            <person name="Rutten L."/>
            <person name="Van Zeijl A."/>
            <person name="Liu W."/>
            <person name="Santuari L."/>
            <person name="Cao Q."/>
            <person name="Sharma T."/>
            <person name="Shen D."/>
            <person name="Roswanjaya Y."/>
            <person name="Wardhani T."/>
            <person name="Kalhor M.S."/>
            <person name="Jansen J."/>
            <person name="Van den Hoogen J."/>
            <person name="Gungor B."/>
            <person name="Hartog M."/>
            <person name="Hontelez J."/>
            <person name="Verver J."/>
            <person name="Yang W.-C."/>
            <person name="Schijlen E."/>
            <person name="Repin R."/>
            <person name="Schilthuizen M."/>
            <person name="Schranz E."/>
            <person name="Heidstra R."/>
            <person name="Miyata K."/>
            <person name="Fedorova E."/>
            <person name="Kohlen W."/>
            <person name="Bisseling T."/>
            <person name="Smit S."/>
            <person name="Geurts R."/>
        </authorList>
    </citation>
    <scope>NUCLEOTIDE SEQUENCE [LARGE SCALE GENOMIC DNA]</scope>
    <source>
        <strain evidence="2">cv. WU1-14</strain>
    </source>
</reference>
<protein>
    <submittedName>
        <fullName evidence="1">Uncharacterized protein</fullName>
    </submittedName>
</protein>
<name>A0A2P5CS53_PARAD</name>
<evidence type="ECO:0000313" key="1">
    <source>
        <dbReference type="EMBL" id="PON63867.1"/>
    </source>
</evidence>
<evidence type="ECO:0000313" key="2">
    <source>
        <dbReference type="Proteomes" id="UP000237105"/>
    </source>
</evidence>
<proteinExistence type="predicted"/>
<dbReference type="AlphaFoldDB" id="A0A2P5CS53"/>
<dbReference type="Proteomes" id="UP000237105">
    <property type="component" value="Unassembled WGS sequence"/>
</dbReference>
<comment type="caution">
    <text evidence="1">The sequence shown here is derived from an EMBL/GenBank/DDBJ whole genome shotgun (WGS) entry which is preliminary data.</text>
</comment>
<sequence length="93" mass="10321">MDTATKVMDKIKNFTMREPQSRLDFDNGDKGMSSNSNSNVIVKDENKVDEAIFDDRWFNLDQKMIRAIERDDKTSSITLSGGATIGVGIDSGS</sequence>
<dbReference type="EMBL" id="JXTB01000100">
    <property type="protein sequence ID" value="PON63867.1"/>
    <property type="molecule type" value="Genomic_DNA"/>
</dbReference>
<keyword evidence="2" id="KW-1185">Reference proteome</keyword>
<gene>
    <name evidence="1" type="ORF">PanWU01x14_128440</name>
</gene>
<organism evidence="1 2">
    <name type="scientific">Parasponia andersonii</name>
    <name type="common">Sponia andersonii</name>
    <dbReference type="NCBI Taxonomy" id="3476"/>
    <lineage>
        <taxon>Eukaryota</taxon>
        <taxon>Viridiplantae</taxon>
        <taxon>Streptophyta</taxon>
        <taxon>Embryophyta</taxon>
        <taxon>Tracheophyta</taxon>
        <taxon>Spermatophyta</taxon>
        <taxon>Magnoliopsida</taxon>
        <taxon>eudicotyledons</taxon>
        <taxon>Gunneridae</taxon>
        <taxon>Pentapetalae</taxon>
        <taxon>rosids</taxon>
        <taxon>fabids</taxon>
        <taxon>Rosales</taxon>
        <taxon>Cannabaceae</taxon>
        <taxon>Parasponia</taxon>
    </lineage>
</organism>
<accession>A0A2P5CS53</accession>